<evidence type="ECO:0000256" key="4">
    <source>
        <dbReference type="ARBA" id="ARBA00022692"/>
    </source>
</evidence>
<evidence type="ECO:0000313" key="7">
    <source>
        <dbReference type="EMBL" id="KAA6439137.1"/>
    </source>
</evidence>
<dbReference type="RefSeq" id="WP_139012392.1">
    <property type="nucleotide sequence ID" value="NZ_VBSN01000038.1"/>
</dbReference>
<dbReference type="PANTHER" id="PTHR21461">
    <property type="entry name" value="GLYCOSYLTRANSFERASE FAMILY 92 PROTEIN"/>
    <property type="match status" value="1"/>
</dbReference>
<keyword evidence="6" id="KW-0472">Membrane</keyword>
<dbReference type="PANTHER" id="PTHR21461:SF69">
    <property type="entry name" value="GLYCOSYLTRANSFERASE FAMILY 92 PROTEIN"/>
    <property type="match status" value="1"/>
</dbReference>
<sequence>MFYKTHYIREIVKCLFTFKFWLKYKLTVCCIVKDENEYIEEWINYHRKIGVQHFYIYDNGSKKPVKQSLIEAGLSDYVTVSSIFGEIKQLEAYNKCLKKFGRFSQWMAFINVDEFIVPKSTKGNLVELLKDYEQFGGLGINWLVFGSSGHLNKSNKPVLERFQLRAAYDFHTNRHIKCIVQPKFVIHAVSPHAFFFKENYYCVNEYYKIIPDSFIDVSVNKIQLNHYFCKSLEEYHFKLERGRADTGHKRSIQEFYNHDREANAERDESILRIWDPNSILNLNSISS</sequence>
<comment type="subcellular location">
    <subcellularLocation>
        <location evidence="1">Membrane</location>
        <topology evidence="1">Single-pass membrane protein</topology>
    </subcellularLocation>
</comment>
<reference evidence="7 8" key="1">
    <citation type="submission" date="2019-05" db="EMBL/GenBank/DDBJ databases">
        <authorList>
            <person name="Qu J.-H."/>
        </authorList>
    </citation>
    <scope>NUCLEOTIDE SEQUENCE [LARGE SCALE GENOMIC DNA]</scope>
    <source>
        <strain evidence="7 8">NS28</strain>
    </source>
</reference>
<evidence type="ECO:0000256" key="2">
    <source>
        <dbReference type="ARBA" id="ARBA00022676"/>
    </source>
</evidence>
<comment type="caution">
    <text evidence="7">The sequence shown here is derived from an EMBL/GenBank/DDBJ whole genome shotgun (WGS) entry which is preliminary data.</text>
</comment>
<dbReference type="InterPro" id="IPR008166">
    <property type="entry name" value="Glyco_transf_92"/>
</dbReference>
<dbReference type="Proteomes" id="UP000323994">
    <property type="component" value="Unassembled WGS sequence"/>
</dbReference>
<keyword evidence="5" id="KW-1133">Transmembrane helix</keyword>
<keyword evidence="8" id="KW-1185">Reference proteome</keyword>
<accession>A0A5M8QSA1</accession>
<evidence type="ECO:0000256" key="6">
    <source>
        <dbReference type="ARBA" id="ARBA00023136"/>
    </source>
</evidence>
<protein>
    <submittedName>
        <fullName evidence="7">Glycosyltransferase family 2 protein</fullName>
    </submittedName>
</protein>
<gene>
    <name evidence="7" type="ORF">FEM33_12705</name>
</gene>
<evidence type="ECO:0000256" key="3">
    <source>
        <dbReference type="ARBA" id="ARBA00022679"/>
    </source>
</evidence>
<keyword evidence="4" id="KW-0812">Transmembrane</keyword>
<dbReference type="InterPro" id="IPR029044">
    <property type="entry name" value="Nucleotide-diphossugar_trans"/>
</dbReference>
<dbReference type="SUPFAM" id="SSF53448">
    <property type="entry name" value="Nucleotide-diphospho-sugar transferases"/>
    <property type="match status" value="1"/>
</dbReference>
<keyword evidence="2" id="KW-0328">Glycosyltransferase</keyword>
<dbReference type="GO" id="GO:0016020">
    <property type="term" value="C:membrane"/>
    <property type="evidence" value="ECO:0007669"/>
    <property type="project" value="UniProtKB-SubCell"/>
</dbReference>
<dbReference type="EMBL" id="VBSN01000038">
    <property type="protein sequence ID" value="KAA6439137.1"/>
    <property type="molecule type" value="Genomic_DNA"/>
</dbReference>
<dbReference type="GO" id="GO:0016757">
    <property type="term" value="F:glycosyltransferase activity"/>
    <property type="evidence" value="ECO:0007669"/>
    <property type="project" value="UniProtKB-KW"/>
</dbReference>
<dbReference type="Pfam" id="PF01697">
    <property type="entry name" value="Glyco_transf_92"/>
    <property type="match status" value="1"/>
</dbReference>
<dbReference type="AlphaFoldDB" id="A0A5M8QSA1"/>
<name>A0A5M8QSA1_9BACT</name>
<proteinExistence type="predicted"/>
<evidence type="ECO:0000256" key="1">
    <source>
        <dbReference type="ARBA" id="ARBA00004167"/>
    </source>
</evidence>
<keyword evidence="3 7" id="KW-0808">Transferase</keyword>
<organism evidence="7 8">
    <name type="scientific">Dyadobacter flavalbus</name>
    <dbReference type="NCBI Taxonomy" id="2579942"/>
    <lineage>
        <taxon>Bacteria</taxon>
        <taxon>Pseudomonadati</taxon>
        <taxon>Bacteroidota</taxon>
        <taxon>Cytophagia</taxon>
        <taxon>Cytophagales</taxon>
        <taxon>Spirosomataceae</taxon>
        <taxon>Dyadobacter</taxon>
    </lineage>
</organism>
<evidence type="ECO:0000256" key="5">
    <source>
        <dbReference type="ARBA" id="ARBA00022989"/>
    </source>
</evidence>
<evidence type="ECO:0000313" key="8">
    <source>
        <dbReference type="Proteomes" id="UP000323994"/>
    </source>
</evidence>
<dbReference type="GO" id="GO:0005737">
    <property type="term" value="C:cytoplasm"/>
    <property type="evidence" value="ECO:0007669"/>
    <property type="project" value="TreeGrafter"/>
</dbReference>
<dbReference type="OrthoDB" id="1997677at2"/>